<dbReference type="WBParaSite" id="HNAJ_0000199001-mRNA-1">
    <property type="protein sequence ID" value="HNAJ_0000199001-mRNA-1"/>
    <property type="gene ID" value="HNAJ_0000199001"/>
</dbReference>
<sequence length="216" mass="24544">MFCLNLRTDDDLLCDDKGCKVKVDLNDYVQIERALKFGIQVRLKLFIYKKRTTFLRISGTFKGKDVTHIVFSKGSMQATLLVHRASDEYPQRQWRVQYTSPHMLPITGNYSIAQPIQVILPFFATEIPEFTAYFGPDKVDNVFTSDNDNEGVLVKFTGSRSTLKVHGKVIAVPYQIEFHGETPNEYFTISLLSSTSLKFNSFLILIALITTAISTL</sequence>
<accession>A0A0R3T4K3</accession>
<evidence type="ECO:0000313" key="1">
    <source>
        <dbReference type="EMBL" id="VDN97848.1"/>
    </source>
</evidence>
<keyword evidence="2" id="KW-1185">Reference proteome</keyword>
<evidence type="ECO:0000313" key="3">
    <source>
        <dbReference type="WBParaSite" id="HNAJ_0000199001-mRNA-1"/>
    </source>
</evidence>
<protein>
    <submittedName>
        <fullName evidence="3">ZP domain-containing protein</fullName>
    </submittedName>
</protein>
<dbReference type="Proteomes" id="UP000278807">
    <property type="component" value="Unassembled WGS sequence"/>
</dbReference>
<name>A0A0R3T4K3_RODNA</name>
<dbReference type="AlphaFoldDB" id="A0A0R3T4K3"/>
<reference evidence="1 2" key="2">
    <citation type="submission" date="2018-11" db="EMBL/GenBank/DDBJ databases">
        <authorList>
            <consortium name="Pathogen Informatics"/>
        </authorList>
    </citation>
    <scope>NUCLEOTIDE SEQUENCE [LARGE SCALE GENOMIC DNA]</scope>
</reference>
<gene>
    <name evidence="1" type="ORF">HNAJ_LOCUS1989</name>
</gene>
<reference evidence="3" key="1">
    <citation type="submission" date="2017-02" db="UniProtKB">
        <authorList>
            <consortium name="WormBaseParasite"/>
        </authorList>
    </citation>
    <scope>IDENTIFICATION</scope>
</reference>
<proteinExistence type="predicted"/>
<organism evidence="3">
    <name type="scientific">Rodentolepis nana</name>
    <name type="common">Dwarf tapeworm</name>
    <name type="synonym">Hymenolepis nana</name>
    <dbReference type="NCBI Taxonomy" id="102285"/>
    <lineage>
        <taxon>Eukaryota</taxon>
        <taxon>Metazoa</taxon>
        <taxon>Spiralia</taxon>
        <taxon>Lophotrochozoa</taxon>
        <taxon>Platyhelminthes</taxon>
        <taxon>Cestoda</taxon>
        <taxon>Eucestoda</taxon>
        <taxon>Cyclophyllidea</taxon>
        <taxon>Hymenolepididae</taxon>
        <taxon>Rodentolepis</taxon>
    </lineage>
</organism>
<evidence type="ECO:0000313" key="2">
    <source>
        <dbReference type="Proteomes" id="UP000278807"/>
    </source>
</evidence>
<dbReference type="EMBL" id="UZAE01000882">
    <property type="protein sequence ID" value="VDN97848.1"/>
    <property type="molecule type" value="Genomic_DNA"/>
</dbReference>
<dbReference type="OrthoDB" id="10361692at2759"/>